<organism evidence="10 11">
    <name type="scientific">Hahella chejuensis (strain KCTC 2396)</name>
    <dbReference type="NCBI Taxonomy" id="349521"/>
    <lineage>
        <taxon>Bacteria</taxon>
        <taxon>Pseudomonadati</taxon>
        <taxon>Pseudomonadota</taxon>
        <taxon>Gammaproteobacteria</taxon>
        <taxon>Oceanospirillales</taxon>
        <taxon>Hahellaceae</taxon>
        <taxon>Hahella</taxon>
    </lineage>
</organism>
<feature type="domain" description="OmpR/PhoB-type" evidence="9">
    <location>
        <begin position="127"/>
        <end position="224"/>
    </location>
</feature>
<dbReference type="PROSITE" id="PS51755">
    <property type="entry name" value="OMPR_PHOB"/>
    <property type="match status" value="1"/>
</dbReference>
<dbReference type="InterPro" id="IPR039420">
    <property type="entry name" value="WalR-like"/>
</dbReference>
<dbReference type="GO" id="GO:0000156">
    <property type="term" value="F:phosphorelay response regulator activity"/>
    <property type="evidence" value="ECO:0007669"/>
    <property type="project" value="TreeGrafter"/>
</dbReference>
<sequence length="233" mass="25922">MSGHLRVLLVEDDIDLATTVLDYLALENMSCDHAANGVAGINLARANAYDVMLLDINMPRMNGLAMCRKLREEGVDTPVLMLTARDTLDDKVEGFRAGTDDYLVKPFAFAELIVRLQALSRRRSGQARLLTVGPLQMDLDQRQVRREGKPLMLTPTGWQLLEKLMRHSPGVVSKSDLEQVLWPDSPPDSNAFKVHLYKLRMAVDKPFASALIHTVPGQGVRCGEAERSEEDAL</sequence>
<keyword evidence="3" id="KW-0805">Transcription regulation</keyword>
<dbReference type="Proteomes" id="UP000000238">
    <property type="component" value="Chromosome"/>
</dbReference>
<gene>
    <name evidence="10" type="ordered locus">HCH_04130</name>
</gene>
<dbReference type="Gene3D" id="6.10.250.690">
    <property type="match status" value="1"/>
</dbReference>
<dbReference type="GO" id="GO:0005829">
    <property type="term" value="C:cytosol"/>
    <property type="evidence" value="ECO:0007669"/>
    <property type="project" value="TreeGrafter"/>
</dbReference>
<dbReference type="InterPro" id="IPR011006">
    <property type="entry name" value="CheY-like_superfamily"/>
</dbReference>
<keyword evidence="2" id="KW-0902">Two-component regulatory system</keyword>
<dbReference type="GO" id="GO:0000976">
    <property type="term" value="F:transcription cis-regulatory region binding"/>
    <property type="evidence" value="ECO:0007669"/>
    <property type="project" value="TreeGrafter"/>
</dbReference>
<evidence type="ECO:0000313" key="11">
    <source>
        <dbReference type="Proteomes" id="UP000000238"/>
    </source>
</evidence>
<dbReference type="InterPro" id="IPR001789">
    <property type="entry name" value="Sig_transdc_resp-reg_receiver"/>
</dbReference>
<evidence type="ECO:0000259" key="9">
    <source>
        <dbReference type="PROSITE" id="PS51755"/>
    </source>
</evidence>
<dbReference type="STRING" id="349521.HCH_04130"/>
<proteinExistence type="predicted"/>
<evidence type="ECO:0000256" key="5">
    <source>
        <dbReference type="ARBA" id="ARBA00023163"/>
    </source>
</evidence>
<dbReference type="Pfam" id="PF00486">
    <property type="entry name" value="Trans_reg_C"/>
    <property type="match status" value="1"/>
</dbReference>
<feature type="DNA-binding region" description="OmpR/PhoB-type" evidence="7">
    <location>
        <begin position="127"/>
        <end position="224"/>
    </location>
</feature>
<dbReference type="InterPro" id="IPR001867">
    <property type="entry name" value="OmpR/PhoB-type_DNA-bd"/>
</dbReference>
<feature type="domain" description="Response regulatory" evidence="8">
    <location>
        <begin position="6"/>
        <end position="120"/>
    </location>
</feature>
<dbReference type="eggNOG" id="COG0745">
    <property type="taxonomic scope" value="Bacteria"/>
</dbReference>
<dbReference type="GO" id="GO:0006355">
    <property type="term" value="P:regulation of DNA-templated transcription"/>
    <property type="evidence" value="ECO:0007669"/>
    <property type="project" value="InterPro"/>
</dbReference>
<evidence type="ECO:0000256" key="7">
    <source>
        <dbReference type="PROSITE-ProRule" id="PRU01091"/>
    </source>
</evidence>
<dbReference type="EMBL" id="CP000155">
    <property type="protein sequence ID" value="ABC30840.1"/>
    <property type="molecule type" value="Genomic_DNA"/>
</dbReference>
<evidence type="ECO:0000313" key="10">
    <source>
        <dbReference type="EMBL" id="ABC30840.1"/>
    </source>
</evidence>
<keyword evidence="1 6" id="KW-0597">Phosphoprotein</keyword>
<dbReference type="CDD" id="cd17624">
    <property type="entry name" value="REC_OmpR_PmrA-like"/>
    <property type="match status" value="1"/>
</dbReference>
<keyword evidence="11" id="KW-1185">Reference proteome</keyword>
<evidence type="ECO:0000256" key="3">
    <source>
        <dbReference type="ARBA" id="ARBA00023015"/>
    </source>
</evidence>
<dbReference type="RefSeq" id="WP_011397907.1">
    <property type="nucleotide sequence ID" value="NC_007645.1"/>
</dbReference>
<feature type="modified residue" description="4-aspartylphosphate" evidence="6">
    <location>
        <position position="55"/>
    </location>
</feature>
<dbReference type="KEGG" id="hch:HCH_04130"/>
<evidence type="ECO:0000256" key="1">
    <source>
        <dbReference type="ARBA" id="ARBA00022553"/>
    </source>
</evidence>
<dbReference type="AlphaFoldDB" id="Q2SET4"/>
<dbReference type="PROSITE" id="PS50110">
    <property type="entry name" value="RESPONSE_REGULATORY"/>
    <property type="match status" value="1"/>
</dbReference>
<dbReference type="SMART" id="SM00448">
    <property type="entry name" value="REC"/>
    <property type="match status" value="1"/>
</dbReference>
<reference evidence="10 11" key="1">
    <citation type="journal article" date="2005" name="Nucleic Acids Res.">
        <title>Genomic blueprint of Hahella chejuensis, a marine microbe producing an algicidal agent.</title>
        <authorList>
            <person name="Jeong H."/>
            <person name="Yim J.H."/>
            <person name="Lee C."/>
            <person name="Choi S.-H."/>
            <person name="Park Y.K."/>
            <person name="Yoon S.H."/>
            <person name="Hur C.-G."/>
            <person name="Kang H.-Y."/>
            <person name="Kim D."/>
            <person name="Lee H.H."/>
            <person name="Park K.H."/>
            <person name="Park S.-H."/>
            <person name="Park H.-S."/>
            <person name="Lee H.K."/>
            <person name="Oh T.K."/>
            <person name="Kim J.F."/>
        </authorList>
    </citation>
    <scope>NUCLEOTIDE SEQUENCE [LARGE SCALE GENOMIC DNA]</scope>
    <source>
        <strain evidence="10 11">KCTC 2396</strain>
    </source>
</reference>
<dbReference type="SMART" id="SM00862">
    <property type="entry name" value="Trans_reg_C"/>
    <property type="match status" value="1"/>
</dbReference>
<dbReference type="InterPro" id="IPR036388">
    <property type="entry name" value="WH-like_DNA-bd_sf"/>
</dbReference>
<dbReference type="Pfam" id="PF00072">
    <property type="entry name" value="Response_reg"/>
    <property type="match status" value="1"/>
</dbReference>
<dbReference type="HOGENOM" id="CLU_000445_30_1_6"/>
<evidence type="ECO:0000256" key="2">
    <source>
        <dbReference type="ARBA" id="ARBA00023012"/>
    </source>
</evidence>
<dbReference type="PANTHER" id="PTHR48111:SF22">
    <property type="entry name" value="REGULATOR OF RPOS"/>
    <property type="match status" value="1"/>
</dbReference>
<evidence type="ECO:0000256" key="6">
    <source>
        <dbReference type="PROSITE-ProRule" id="PRU00169"/>
    </source>
</evidence>
<evidence type="ECO:0000256" key="4">
    <source>
        <dbReference type="ARBA" id="ARBA00023125"/>
    </source>
</evidence>
<keyword evidence="5" id="KW-0804">Transcription</keyword>
<keyword evidence="4 7" id="KW-0238">DNA-binding</keyword>
<dbReference type="OrthoDB" id="9802426at2"/>
<accession>Q2SET4</accession>
<dbReference type="Gene3D" id="1.10.10.10">
    <property type="entry name" value="Winged helix-like DNA-binding domain superfamily/Winged helix DNA-binding domain"/>
    <property type="match status" value="1"/>
</dbReference>
<dbReference type="GO" id="GO:0032993">
    <property type="term" value="C:protein-DNA complex"/>
    <property type="evidence" value="ECO:0007669"/>
    <property type="project" value="TreeGrafter"/>
</dbReference>
<name>Q2SET4_HAHCH</name>
<dbReference type="SUPFAM" id="SSF52172">
    <property type="entry name" value="CheY-like"/>
    <property type="match status" value="1"/>
</dbReference>
<dbReference type="Gene3D" id="3.40.50.2300">
    <property type="match status" value="1"/>
</dbReference>
<dbReference type="PANTHER" id="PTHR48111">
    <property type="entry name" value="REGULATOR OF RPOS"/>
    <property type="match status" value="1"/>
</dbReference>
<dbReference type="CDD" id="cd00383">
    <property type="entry name" value="trans_reg_C"/>
    <property type="match status" value="1"/>
</dbReference>
<evidence type="ECO:0000259" key="8">
    <source>
        <dbReference type="PROSITE" id="PS50110"/>
    </source>
</evidence>
<protein>
    <submittedName>
        <fullName evidence="10">Response regulator consisting of a CheY-like receiver domain and a winged-helix DNA-binding domain</fullName>
    </submittedName>
</protein>